<keyword evidence="4 6" id="KW-1133">Transmembrane helix</keyword>
<keyword evidence="10" id="KW-1185">Reference proteome</keyword>
<comment type="subcellular location">
    <subcellularLocation>
        <location evidence="1">Cell membrane</location>
        <topology evidence="1">Multi-pass membrane protein</topology>
    </subcellularLocation>
</comment>
<dbReference type="Pfam" id="PF13396">
    <property type="entry name" value="PLDc_N"/>
    <property type="match status" value="1"/>
</dbReference>
<dbReference type="EMBL" id="FOHX01000004">
    <property type="protein sequence ID" value="SET88844.1"/>
    <property type="molecule type" value="Genomic_DNA"/>
</dbReference>
<evidence type="ECO:0000256" key="2">
    <source>
        <dbReference type="ARBA" id="ARBA00022475"/>
    </source>
</evidence>
<evidence type="ECO:0000259" key="7">
    <source>
        <dbReference type="Pfam" id="PF09851"/>
    </source>
</evidence>
<evidence type="ECO:0000256" key="6">
    <source>
        <dbReference type="SAM" id="Phobius"/>
    </source>
</evidence>
<proteinExistence type="predicted"/>
<dbReference type="GO" id="GO:0005886">
    <property type="term" value="C:plasma membrane"/>
    <property type="evidence" value="ECO:0007669"/>
    <property type="project" value="UniProtKB-SubCell"/>
</dbReference>
<accession>A0A1I0HXM5</accession>
<dbReference type="RefSeq" id="WP_091081652.1">
    <property type="nucleotide sequence ID" value="NZ_FOHX01000004.1"/>
</dbReference>
<keyword evidence="5 6" id="KW-0472">Membrane</keyword>
<reference evidence="9 10" key="1">
    <citation type="submission" date="2016-10" db="EMBL/GenBank/DDBJ databases">
        <authorList>
            <person name="de Groot N.N."/>
        </authorList>
    </citation>
    <scope>NUCLEOTIDE SEQUENCE [LARGE SCALE GENOMIC DNA]</scope>
    <source>
        <strain evidence="9 10">CGMCC 4.5598</strain>
    </source>
</reference>
<dbReference type="AlphaFoldDB" id="A0A1I0HXM5"/>
<dbReference type="Proteomes" id="UP000199361">
    <property type="component" value="Unassembled WGS sequence"/>
</dbReference>
<evidence type="ECO:0000256" key="4">
    <source>
        <dbReference type="ARBA" id="ARBA00022989"/>
    </source>
</evidence>
<feature type="transmembrane region" description="Helical" evidence="6">
    <location>
        <begin position="47"/>
        <end position="65"/>
    </location>
</feature>
<evidence type="ECO:0000256" key="1">
    <source>
        <dbReference type="ARBA" id="ARBA00004651"/>
    </source>
</evidence>
<evidence type="ECO:0000256" key="3">
    <source>
        <dbReference type="ARBA" id="ARBA00022692"/>
    </source>
</evidence>
<evidence type="ECO:0000259" key="8">
    <source>
        <dbReference type="Pfam" id="PF13396"/>
    </source>
</evidence>
<feature type="domain" description="SHOCT" evidence="7">
    <location>
        <begin position="105"/>
        <end position="132"/>
    </location>
</feature>
<organism evidence="9 10">
    <name type="scientific">Nonomuraea wenchangensis</name>
    <dbReference type="NCBI Taxonomy" id="568860"/>
    <lineage>
        <taxon>Bacteria</taxon>
        <taxon>Bacillati</taxon>
        <taxon>Actinomycetota</taxon>
        <taxon>Actinomycetes</taxon>
        <taxon>Streptosporangiales</taxon>
        <taxon>Streptosporangiaceae</taxon>
        <taxon>Nonomuraea</taxon>
    </lineage>
</organism>
<keyword evidence="3 6" id="KW-0812">Transmembrane</keyword>
<protein>
    <submittedName>
        <fullName evidence="9">Short C-terminal domain-containing protein</fullName>
    </submittedName>
</protein>
<evidence type="ECO:0000256" key="5">
    <source>
        <dbReference type="ARBA" id="ARBA00023136"/>
    </source>
</evidence>
<dbReference type="Pfam" id="PF09851">
    <property type="entry name" value="SHOCT"/>
    <property type="match status" value="1"/>
</dbReference>
<keyword evidence="2" id="KW-1003">Cell membrane</keyword>
<dbReference type="STRING" id="568860.SAMN05421811_104560"/>
<evidence type="ECO:0000313" key="10">
    <source>
        <dbReference type="Proteomes" id="UP000199361"/>
    </source>
</evidence>
<sequence>MGDYPLLNLFWTMLLFFMWALWFMLLFRVIGDLFRDDDVSGWGKTGWTVVLVLLPFVGVLLYLIVRGKGMGRRETARLQANEEAFRAYVRESAAGTGGTGSGTGDELARLADLKRRGDLTDDEYERAKSKVLAGV</sequence>
<feature type="transmembrane region" description="Helical" evidence="6">
    <location>
        <begin position="7"/>
        <end position="27"/>
    </location>
</feature>
<dbReference type="InterPro" id="IPR027379">
    <property type="entry name" value="CLS_N"/>
</dbReference>
<dbReference type="OrthoDB" id="7596142at2"/>
<feature type="domain" description="Cardiolipin synthase N-terminal" evidence="8">
    <location>
        <begin position="20"/>
        <end position="66"/>
    </location>
</feature>
<evidence type="ECO:0000313" key="9">
    <source>
        <dbReference type="EMBL" id="SET88844.1"/>
    </source>
</evidence>
<dbReference type="InterPro" id="IPR018649">
    <property type="entry name" value="SHOCT"/>
</dbReference>
<name>A0A1I0HXM5_9ACTN</name>
<gene>
    <name evidence="9" type="ORF">SAMN05421811_104560</name>
</gene>